<gene>
    <name evidence="3" type="ORF">RM550_36845</name>
</gene>
<dbReference type="InterPro" id="IPR018650">
    <property type="entry name" value="STSV1_Orf64"/>
</dbReference>
<dbReference type="EMBL" id="JAVRFE010000102">
    <property type="protein sequence ID" value="MDT0461209.1"/>
    <property type="molecule type" value="Genomic_DNA"/>
</dbReference>
<feature type="transmembrane region" description="Helical" evidence="2">
    <location>
        <begin position="314"/>
        <end position="331"/>
    </location>
</feature>
<dbReference type="RefSeq" id="WP_311628112.1">
    <property type="nucleotide sequence ID" value="NZ_JAVRFE010000102.1"/>
</dbReference>
<evidence type="ECO:0000256" key="2">
    <source>
        <dbReference type="SAM" id="Phobius"/>
    </source>
</evidence>
<keyword evidence="2" id="KW-0472">Membrane</keyword>
<dbReference type="Pfam" id="PF09852">
    <property type="entry name" value="DUF2079"/>
    <property type="match status" value="1"/>
</dbReference>
<comment type="caution">
    <text evidence="3">The sequence shown here is derived from an EMBL/GenBank/DDBJ whole genome shotgun (WGS) entry which is preliminary data.</text>
</comment>
<keyword evidence="2" id="KW-1133">Transmembrane helix</keyword>
<feature type="transmembrane region" description="Helical" evidence="2">
    <location>
        <begin position="400"/>
        <end position="422"/>
    </location>
</feature>
<sequence length="526" mass="55815">MDTAAVTAGSAPGRILGEDIGAVPPPRTAIPSGSIPAPRSAPSPAGHEAAATGAPPPDRPGRVRRTAHRLRTRTAPLRAPRFDPYWTAGFFFVAFALLALHRFRTLSASSWDLGIFEQAIRGYAHFRAPIVDLKGPGTNILGDHFSPVLIVLAPFYRLFPSPLTLLLAQAALVAVSAIPVTRAAARTLGRVPGLAIGVAYGTSWGVQKAVDFDFHEIAFALPLIAFALEAVLRGRWTAVVCWAAPLVLVKEDLGVTAAVIGALALIRTRRASPLAIGLVAFGLSATAVTLGVLIPGFNGSGSYDYWSKFGADGGGLTIPLVTAVRTTLWVLLPTTGLLALRSPLLLVALPTLGWRFLSHEPHYWGTDWHYNAVLMPVVFLALIDALPGARVSARPWLRSYAHHLPAAVVAVALALSTTLPLARLTEGATYRTPPDAIAAEKLLARIPDGASVESDIRPLSRLAGRTRAFWIGDTGGLSPEYVAVQLRDNRTPHQALAEAAARHPKSTYVILGGAGDLLVFHRTSAR</sequence>
<feature type="transmembrane region" description="Helical" evidence="2">
    <location>
        <begin position="159"/>
        <end position="180"/>
    </location>
</feature>
<organism evidence="3 4">
    <name type="scientific">Streptomyces mooreae</name>
    <dbReference type="NCBI Taxonomy" id="3075523"/>
    <lineage>
        <taxon>Bacteria</taxon>
        <taxon>Bacillati</taxon>
        <taxon>Actinomycetota</taxon>
        <taxon>Actinomycetes</taxon>
        <taxon>Kitasatosporales</taxon>
        <taxon>Streptomycetaceae</taxon>
        <taxon>Streptomyces</taxon>
    </lineage>
</organism>
<accession>A0ABU2TJV3</accession>
<name>A0ABU2TJV3_9ACTN</name>
<evidence type="ECO:0000313" key="4">
    <source>
        <dbReference type="Proteomes" id="UP001180551"/>
    </source>
</evidence>
<protein>
    <submittedName>
        <fullName evidence="3">DUF2079 domain-containing protein</fullName>
    </submittedName>
</protein>
<feature type="region of interest" description="Disordered" evidence="1">
    <location>
        <begin position="1"/>
        <end position="64"/>
    </location>
</feature>
<feature type="transmembrane region" description="Helical" evidence="2">
    <location>
        <begin position="338"/>
        <end position="356"/>
    </location>
</feature>
<proteinExistence type="predicted"/>
<dbReference type="Proteomes" id="UP001180551">
    <property type="component" value="Unassembled WGS sequence"/>
</dbReference>
<evidence type="ECO:0000313" key="3">
    <source>
        <dbReference type="EMBL" id="MDT0461209.1"/>
    </source>
</evidence>
<feature type="compositionally biased region" description="Low complexity" evidence="1">
    <location>
        <begin position="29"/>
        <end position="46"/>
    </location>
</feature>
<feature type="transmembrane region" description="Helical" evidence="2">
    <location>
        <begin position="368"/>
        <end position="388"/>
    </location>
</feature>
<reference evidence="3" key="1">
    <citation type="submission" date="2024-05" db="EMBL/GenBank/DDBJ databases">
        <title>30 novel species of actinomycetes from the DSMZ collection.</title>
        <authorList>
            <person name="Nouioui I."/>
        </authorList>
    </citation>
    <scope>NUCLEOTIDE SEQUENCE</scope>
    <source>
        <strain evidence="3">DSM 41527</strain>
    </source>
</reference>
<evidence type="ECO:0000256" key="1">
    <source>
        <dbReference type="SAM" id="MobiDB-lite"/>
    </source>
</evidence>
<feature type="transmembrane region" description="Helical" evidence="2">
    <location>
        <begin position="273"/>
        <end position="294"/>
    </location>
</feature>
<keyword evidence="4" id="KW-1185">Reference proteome</keyword>
<feature type="transmembrane region" description="Helical" evidence="2">
    <location>
        <begin position="85"/>
        <end position="103"/>
    </location>
</feature>
<keyword evidence="2" id="KW-0812">Transmembrane</keyword>